<sequence>LWPPSQTTRQVLVDRIVKNLTTPSILSRKYGLLSKEEAEEDAKQIESAAFSAANQHFEKEPDSDGASTVQVYARESSKLMVEVVKRGPRPKEDRDIIPDLLSDHESVFDISGGRRAFIDAEEAKELLKPLKEPENKYTKICFSNRSFGLPAAHVAASILSNLKNQLTEVDLSDFVSRRPEPEAIEVMRMFSSALEGCDLSYLNLSNNTLGERGIRAFGDLLRSQENLVELYLMNAGGVALAEALATCTLLKKLDLRDNVFGTEAGIALSRGLSGHANLIEIHLGHLNLEDEAAIAILNALETCPSSIEALEMAGNAITSEAAPAIAACITSKKDSLTKLNLSENELKDAGAVAIGRAVAVEEEFGRLMMVDLSSNGIGSGGARILAKAVAGKPVFRLLNINGNFISNKGIEDVREIFQNSPRMLGPLDANNPDGEDDD</sequence>
<dbReference type="STRING" id="59895.A0A103Y7H6"/>
<keyword evidence="4" id="KW-0539">Nucleus</keyword>
<organism evidence="6 7">
    <name type="scientific">Cynara cardunculus var. scolymus</name>
    <name type="common">Globe artichoke</name>
    <name type="synonym">Cynara scolymus</name>
    <dbReference type="NCBI Taxonomy" id="59895"/>
    <lineage>
        <taxon>Eukaryota</taxon>
        <taxon>Viridiplantae</taxon>
        <taxon>Streptophyta</taxon>
        <taxon>Embryophyta</taxon>
        <taxon>Tracheophyta</taxon>
        <taxon>Spermatophyta</taxon>
        <taxon>Magnoliopsida</taxon>
        <taxon>eudicotyledons</taxon>
        <taxon>Gunneridae</taxon>
        <taxon>Pentapetalae</taxon>
        <taxon>asterids</taxon>
        <taxon>campanulids</taxon>
        <taxon>Asterales</taxon>
        <taxon>Asteraceae</taxon>
        <taxon>Carduoideae</taxon>
        <taxon>Cardueae</taxon>
        <taxon>Carduinae</taxon>
        <taxon>Cynara</taxon>
    </lineage>
</organism>
<evidence type="ECO:0000256" key="1">
    <source>
        <dbReference type="ARBA" id="ARBA00004123"/>
    </source>
</evidence>
<dbReference type="PANTHER" id="PTHR46761">
    <property type="entry name" value="RAN GTPASE-ACTIVATING PROTEIN 1"/>
    <property type="match status" value="1"/>
</dbReference>
<keyword evidence="7" id="KW-1185">Reference proteome</keyword>
<feature type="domain" description="WPP" evidence="5">
    <location>
        <begin position="1"/>
        <end position="93"/>
    </location>
</feature>
<evidence type="ECO:0000256" key="2">
    <source>
        <dbReference type="ARBA" id="ARBA00004496"/>
    </source>
</evidence>
<dbReference type="InterPro" id="IPR001611">
    <property type="entry name" value="Leu-rich_rpt"/>
</dbReference>
<protein>
    <submittedName>
        <fullName evidence="6">Leucine-rich repeat, ribonuclease inhibitor subtype</fullName>
    </submittedName>
</protein>
<evidence type="ECO:0000313" key="7">
    <source>
        <dbReference type="Proteomes" id="UP000243975"/>
    </source>
</evidence>
<evidence type="ECO:0000259" key="5">
    <source>
        <dbReference type="Pfam" id="PF13943"/>
    </source>
</evidence>
<dbReference type="Pfam" id="PF13516">
    <property type="entry name" value="LRR_6"/>
    <property type="match status" value="2"/>
</dbReference>
<dbReference type="Gene3D" id="3.80.10.10">
    <property type="entry name" value="Ribonuclease Inhibitor"/>
    <property type="match status" value="1"/>
</dbReference>
<dbReference type="GO" id="GO:0005634">
    <property type="term" value="C:nucleus"/>
    <property type="evidence" value="ECO:0007669"/>
    <property type="project" value="UniProtKB-SubCell"/>
</dbReference>
<dbReference type="InterPro" id="IPR025265">
    <property type="entry name" value="WPP_dom"/>
</dbReference>
<accession>A0A103Y7H6</accession>
<dbReference type="Pfam" id="PF13943">
    <property type="entry name" value="WPP"/>
    <property type="match status" value="1"/>
</dbReference>
<dbReference type="GO" id="GO:0005737">
    <property type="term" value="C:cytoplasm"/>
    <property type="evidence" value="ECO:0007669"/>
    <property type="project" value="UniProtKB-SubCell"/>
</dbReference>
<dbReference type="GO" id="GO:0005096">
    <property type="term" value="F:GTPase activator activity"/>
    <property type="evidence" value="ECO:0007669"/>
    <property type="project" value="InterPro"/>
</dbReference>
<dbReference type="InterPro" id="IPR032675">
    <property type="entry name" value="LRR_dom_sf"/>
</dbReference>
<evidence type="ECO:0000256" key="3">
    <source>
        <dbReference type="ARBA" id="ARBA00022490"/>
    </source>
</evidence>
<comment type="subcellular location">
    <subcellularLocation>
        <location evidence="2">Cytoplasm</location>
    </subcellularLocation>
    <subcellularLocation>
        <location evidence="1">Nucleus</location>
    </subcellularLocation>
</comment>
<evidence type="ECO:0000313" key="6">
    <source>
        <dbReference type="EMBL" id="KVI03942.1"/>
    </source>
</evidence>
<comment type="caution">
    <text evidence="6">The sequence shown here is derived from an EMBL/GenBank/DDBJ whole genome shotgun (WGS) entry which is preliminary data.</text>
</comment>
<proteinExistence type="predicted"/>
<name>A0A103Y7H6_CYNCS</name>
<dbReference type="EMBL" id="LEKV01002320">
    <property type="protein sequence ID" value="KVI03942.1"/>
    <property type="molecule type" value="Genomic_DNA"/>
</dbReference>
<dbReference type="Pfam" id="PF00560">
    <property type="entry name" value="LRR_1"/>
    <property type="match status" value="1"/>
</dbReference>
<dbReference type="Gene3D" id="1.10.246.200">
    <property type="entry name" value="WPP domain"/>
    <property type="match status" value="1"/>
</dbReference>
<feature type="non-terminal residue" evidence="6">
    <location>
        <position position="438"/>
    </location>
</feature>
<gene>
    <name evidence="6" type="ORF">Ccrd_017763</name>
</gene>
<reference evidence="6 7" key="1">
    <citation type="journal article" date="2016" name="Sci. Rep.">
        <title>The genome sequence of the outbreeding globe artichoke constructed de novo incorporating a phase-aware low-pass sequencing strategy of F1 progeny.</title>
        <authorList>
            <person name="Scaglione D."/>
            <person name="Reyes-Chin-Wo S."/>
            <person name="Acquadro A."/>
            <person name="Froenicke L."/>
            <person name="Portis E."/>
            <person name="Beitel C."/>
            <person name="Tirone M."/>
            <person name="Mauro R."/>
            <person name="Lo Monaco A."/>
            <person name="Mauromicale G."/>
            <person name="Faccioli P."/>
            <person name="Cattivelli L."/>
            <person name="Rieseberg L."/>
            <person name="Michelmore R."/>
            <person name="Lanteri S."/>
        </authorList>
    </citation>
    <scope>NUCLEOTIDE SEQUENCE [LARGE SCALE GENOMIC DNA]</scope>
    <source>
        <strain evidence="6">2C</strain>
    </source>
</reference>
<dbReference type="AlphaFoldDB" id="A0A103Y7H6"/>
<evidence type="ECO:0000256" key="4">
    <source>
        <dbReference type="ARBA" id="ARBA00023242"/>
    </source>
</evidence>
<dbReference type="Proteomes" id="UP000243975">
    <property type="component" value="Unassembled WGS sequence"/>
</dbReference>
<dbReference type="InterPro" id="IPR045203">
    <property type="entry name" value="RanGAP1/2"/>
</dbReference>
<dbReference type="InterPro" id="IPR038214">
    <property type="entry name" value="WPP_sf"/>
</dbReference>
<dbReference type="SMART" id="SM00368">
    <property type="entry name" value="LRR_RI"/>
    <property type="match status" value="8"/>
</dbReference>
<dbReference type="SUPFAM" id="SSF52047">
    <property type="entry name" value="RNI-like"/>
    <property type="match status" value="1"/>
</dbReference>
<dbReference type="PANTHER" id="PTHR46761:SF2">
    <property type="entry name" value="RAN GTPASE-ACTIVATING PROTEIN 1"/>
    <property type="match status" value="1"/>
</dbReference>
<keyword evidence="3" id="KW-0963">Cytoplasm</keyword>